<evidence type="ECO:0000256" key="7">
    <source>
        <dbReference type="RuleBase" id="RU363032"/>
    </source>
</evidence>
<evidence type="ECO:0000256" key="2">
    <source>
        <dbReference type="ARBA" id="ARBA00022448"/>
    </source>
</evidence>
<evidence type="ECO:0000313" key="9">
    <source>
        <dbReference type="EMBL" id="BAQ17097.1"/>
    </source>
</evidence>
<dbReference type="KEGG" id="mcg:GL4_1643"/>
<dbReference type="GO" id="GO:0055085">
    <property type="term" value="P:transmembrane transport"/>
    <property type="evidence" value="ECO:0007669"/>
    <property type="project" value="InterPro"/>
</dbReference>
<name>A0A0A8K3I0_9HYPH</name>
<feature type="transmembrane region" description="Helical" evidence="7">
    <location>
        <begin position="248"/>
        <end position="269"/>
    </location>
</feature>
<accession>A0A0A8K3I0</accession>
<evidence type="ECO:0000313" key="10">
    <source>
        <dbReference type="Proteomes" id="UP000031643"/>
    </source>
</evidence>
<feature type="transmembrane region" description="Helical" evidence="7">
    <location>
        <begin position="136"/>
        <end position="166"/>
    </location>
</feature>
<dbReference type="Pfam" id="PF19300">
    <property type="entry name" value="BPD_transp_1_N"/>
    <property type="match status" value="1"/>
</dbReference>
<keyword evidence="2 7" id="KW-0813">Transport</keyword>
<dbReference type="PROSITE" id="PS50928">
    <property type="entry name" value="ABC_TM1"/>
    <property type="match status" value="1"/>
</dbReference>
<organism evidence="9 10">
    <name type="scientific">Methyloceanibacter caenitepidi</name>
    <dbReference type="NCBI Taxonomy" id="1384459"/>
    <lineage>
        <taxon>Bacteria</taxon>
        <taxon>Pseudomonadati</taxon>
        <taxon>Pseudomonadota</taxon>
        <taxon>Alphaproteobacteria</taxon>
        <taxon>Hyphomicrobiales</taxon>
        <taxon>Hyphomicrobiaceae</taxon>
        <taxon>Methyloceanibacter</taxon>
    </lineage>
</organism>
<feature type="transmembrane region" description="Helical" evidence="7">
    <location>
        <begin position="106"/>
        <end position="127"/>
    </location>
</feature>
<feature type="domain" description="ABC transmembrane type-1" evidence="8">
    <location>
        <begin position="100"/>
        <end position="317"/>
    </location>
</feature>
<evidence type="ECO:0000259" key="8">
    <source>
        <dbReference type="PROSITE" id="PS50928"/>
    </source>
</evidence>
<gene>
    <name evidence="9" type="ORF">GL4_1643</name>
</gene>
<dbReference type="RefSeq" id="WP_045366465.1">
    <property type="nucleotide sequence ID" value="NZ_AP014648.1"/>
</dbReference>
<dbReference type="InterPro" id="IPR035906">
    <property type="entry name" value="MetI-like_sf"/>
</dbReference>
<dbReference type="Gene3D" id="1.10.3720.10">
    <property type="entry name" value="MetI-like"/>
    <property type="match status" value="1"/>
</dbReference>
<keyword evidence="3" id="KW-1003">Cell membrane</keyword>
<comment type="subcellular location">
    <subcellularLocation>
        <location evidence="1 7">Cell membrane</location>
        <topology evidence="1 7">Multi-pass membrane protein</topology>
    </subcellularLocation>
</comment>
<dbReference type="InterPro" id="IPR045621">
    <property type="entry name" value="BPD_transp_1_N"/>
</dbReference>
<evidence type="ECO:0000256" key="4">
    <source>
        <dbReference type="ARBA" id="ARBA00022692"/>
    </source>
</evidence>
<dbReference type="GO" id="GO:0005886">
    <property type="term" value="C:plasma membrane"/>
    <property type="evidence" value="ECO:0007669"/>
    <property type="project" value="UniProtKB-SubCell"/>
</dbReference>
<dbReference type="InterPro" id="IPR000515">
    <property type="entry name" value="MetI-like"/>
</dbReference>
<dbReference type="AlphaFoldDB" id="A0A0A8K3I0"/>
<evidence type="ECO:0000256" key="3">
    <source>
        <dbReference type="ARBA" id="ARBA00022475"/>
    </source>
</evidence>
<dbReference type="Proteomes" id="UP000031643">
    <property type="component" value="Chromosome"/>
</dbReference>
<keyword evidence="4 7" id="KW-0812">Transmembrane</keyword>
<evidence type="ECO:0000256" key="5">
    <source>
        <dbReference type="ARBA" id="ARBA00022989"/>
    </source>
</evidence>
<dbReference type="EMBL" id="AP014648">
    <property type="protein sequence ID" value="BAQ17097.1"/>
    <property type="molecule type" value="Genomic_DNA"/>
</dbReference>
<feature type="transmembrane region" description="Helical" evidence="7">
    <location>
        <begin position="298"/>
        <end position="320"/>
    </location>
</feature>
<proteinExistence type="inferred from homology"/>
<sequence length="330" mass="35703">MGSLLSALAFLARRFFQALLVMLAILVIAFAVRESLGDPVREFTGQVVSESERAELRKELGLDRPWPVQFADYLGRAAQGDLGTSFIYKKPTVAVVLAKFPASFELVLGASLIVLLFCVPAGVYCAVRPDRLGARLVLGLSVLGISIPVFVTGIVLITVFSVWLGWLPAFGRGQTVAIGPWTTGLLTRDGLEHLLLPALTLSSIMLPLFVRLVRSAMLGELGHDYVRTAWAKGASPLRVWIVHALRNALLPLVAVGGLQVGTLVAYTLLTETVFQWPGMGFLFLEAVTRSDIPLITTYLVLVGLLFVVVNTLVDLLSLALDPRVSLEGAR</sequence>
<comment type="similarity">
    <text evidence="7">Belongs to the binding-protein-dependent transport system permease family.</text>
</comment>
<keyword evidence="10" id="KW-1185">Reference proteome</keyword>
<protein>
    <submittedName>
        <fullName evidence="9">Oligopeptide/dipeptide ABC transporter, permease protein</fullName>
    </submittedName>
</protein>
<reference evidence="9 10" key="1">
    <citation type="submission" date="2014-09" db="EMBL/GenBank/DDBJ databases">
        <title>Genome sequencing of Methyloceanibacter caenitepidi Gela4.</title>
        <authorList>
            <person name="Takeuchi M."/>
            <person name="Susumu S."/>
            <person name="Kamagata Y."/>
            <person name="Oshima K."/>
            <person name="Hattori M."/>
            <person name="Iwasaki W."/>
        </authorList>
    </citation>
    <scope>NUCLEOTIDE SEQUENCE [LARGE SCALE GENOMIC DNA]</scope>
    <source>
        <strain evidence="9 10">Gela4</strain>
    </source>
</reference>
<dbReference type="SUPFAM" id="SSF161098">
    <property type="entry name" value="MetI-like"/>
    <property type="match status" value="1"/>
</dbReference>
<keyword evidence="5 7" id="KW-1133">Transmembrane helix</keyword>
<dbReference type="CDD" id="cd06261">
    <property type="entry name" value="TM_PBP2"/>
    <property type="match status" value="1"/>
</dbReference>
<dbReference type="STRING" id="1384459.GL4_1643"/>
<evidence type="ECO:0000256" key="1">
    <source>
        <dbReference type="ARBA" id="ARBA00004651"/>
    </source>
</evidence>
<feature type="transmembrane region" description="Helical" evidence="7">
    <location>
        <begin position="12"/>
        <end position="32"/>
    </location>
</feature>
<dbReference type="PANTHER" id="PTHR43163">
    <property type="entry name" value="DIPEPTIDE TRANSPORT SYSTEM PERMEASE PROTEIN DPPB-RELATED"/>
    <property type="match status" value="1"/>
</dbReference>
<dbReference type="Pfam" id="PF00528">
    <property type="entry name" value="BPD_transp_1"/>
    <property type="match status" value="1"/>
</dbReference>
<evidence type="ECO:0000256" key="6">
    <source>
        <dbReference type="ARBA" id="ARBA00023136"/>
    </source>
</evidence>
<keyword evidence="6 7" id="KW-0472">Membrane</keyword>
<dbReference type="HOGENOM" id="CLU_036879_0_3_5"/>
<dbReference type="PANTHER" id="PTHR43163:SF2">
    <property type="entry name" value="ABC TRANSPORTER PERMEASE PROTEIN"/>
    <property type="match status" value="1"/>
</dbReference>
<dbReference type="OrthoDB" id="9805855at2"/>